<organism evidence="1 2">
    <name type="scientific">Ustilaginoidea virens</name>
    <name type="common">Rice false smut fungus</name>
    <name type="synonym">Villosiclava virens</name>
    <dbReference type="NCBI Taxonomy" id="1159556"/>
    <lineage>
        <taxon>Eukaryota</taxon>
        <taxon>Fungi</taxon>
        <taxon>Dikarya</taxon>
        <taxon>Ascomycota</taxon>
        <taxon>Pezizomycotina</taxon>
        <taxon>Sordariomycetes</taxon>
        <taxon>Hypocreomycetidae</taxon>
        <taxon>Hypocreales</taxon>
        <taxon>Clavicipitaceae</taxon>
        <taxon>Ustilaginoidea</taxon>
    </lineage>
</organism>
<accession>A0A8E5HY01</accession>
<evidence type="ECO:0000313" key="1">
    <source>
        <dbReference type="EMBL" id="QUC23734.1"/>
    </source>
</evidence>
<dbReference type="KEGG" id="uvi:66068752"/>
<gene>
    <name evidence="1" type="ORF">UV8b_07975</name>
</gene>
<keyword evidence="2" id="KW-1185">Reference proteome</keyword>
<reference evidence="1" key="1">
    <citation type="submission" date="2020-03" db="EMBL/GenBank/DDBJ databases">
        <title>A mixture of massive structural variations and highly conserved coding sequences in Ustilaginoidea virens genome.</title>
        <authorList>
            <person name="Zhang K."/>
            <person name="Zhao Z."/>
            <person name="Zhang Z."/>
            <person name="Li Y."/>
            <person name="Hsiang T."/>
            <person name="Sun W."/>
        </authorList>
    </citation>
    <scope>NUCLEOTIDE SEQUENCE</scope>
    <source>
        <strain evidence="1">UV-8b</strain>
    </source>
</reference>
<dbReference type="EMBL" id="CP072759">
    <property type="protein sequence ID" value="QUC23734.1"/>
    <property type="molecule type" value="Genomic_DNA"/>
</dbReference>
<dbReference type="RefSeq" id="XP_043001407.1">
    <property type="nucleotide sequence ID" value="XM_043145472.1"/>
</dbReference>
<evidence type="ECO:0000313" key="2">
    <source>
        <dbReference type="Proteomes" id="UP000027002"/>
    </source>
</evidence>
<proteinExistence type="predicted"/>
<dbReference type="GeneID" id="66068752"/>
<sequence length="179" mass="20583">MRFPDRKLCRECKALWKLVTNHCFQTALLTILAHWLWKMDLHEFSSKSSAVASTEQKYLPTLVEVWYLRYSAINTWVHVHTIIIPLVAEPSPVKSPTVGLGSSKYCVLRSLRGDAQPNVDAMDPYLSVQQTSSFLDHRVFHSAGGFMLPQLKMAFKLNTWIRERYKTKKTKKALSEPSD</sequence>
<dbReference type="Proteomes" id="UP000027002">
    <property type="component" value="Chromosome 7"/>
</dbReference>
<dbReference type="AlphaFoldDB" id="A0A8E5HY01"/>
<protein>
    <submittedName>
        <fullName evidence="1">Uncharacterized protein</fullName>
    </submittedName>
</protein>
<name>A0A8E5HY01_USTVR</name>